<sequence length="109" mass="12584">MAKVIRHETNFNHDIYTIEVVGTKISITIKATAFVVKKWLSAKLYFCRHHVYLKQLVVGLGVQFTPGPSDFIPSPADTLQLCVKKRYLIFQLTRLRRFLCEPSHTFVGF</sequence>
<proteinExistence type="predicted"/>
<dbReference type="GO" id="GO:0003676">
    <property type="term" value="F:nucleic acid binding"/>
    <property type="evidence" value="ECO:0007669"/>
    <property type="project" value="InterPro"/>
</dbReference>
<protein>
    <submittedName>
        <fullName evidence="3 4">Uncharacterized protein</fullName>
    </submittedName>
</protein>
<dbReference type="STRING" id="3847.A0A0R0H3M4"/>
<gene>
    <name evidence="4" type="primary">LOC102662440</name>
    <name evidence="3" type="ORF">GLYMA_12G099600</name>
</gene>
<dbReference type="EnsemblPlants" id="KRH25392">
    <property type="protein sequence ID" value="KRH25392"/>
    <property type="gene ID" value="GLYMA_12G099600"/>
</dbReference>
<dbReference type="PANTHER" id="PTHR13620">
    <property type="entry name" value="3-5 EXONUCLEASE"/>
    <property type="match status" value="1"/>
</dbReference>
<dbReference type="InterPro" id="IPR012337">
    <property type="entry name" value="RNaseH-like_sf"/>
</dbReference>
<reference evidence="3 4" key="1">
    <citation type="journal article" date="2010" name="Nature">
        <title>Genome sequence of the palaeopolyploid soybean.</title>
        <authorList>
            <person name="Schmutz J."/>
            <person name="Cannon S.B."/>
            <person name="Schlueter J."/>
            <person name="Ma J."/>
            <person name="Mitros T."/>
            <person name="Nelson W."/>
            <person name="Hyten D.L."/>
            <person name="Song Q."/>
            <person name="Thelen J.J."/>
            <person name="Cheng J."/>
            <person name="Xu D."/>
            <person name="Hellsten U."/>
            <person name="May G.D."/>
            <person name="Yu Y."/>
            <person name="Sakurai T."/>
            <person name="Umezawa T."/>
            <person name="Bhattacharyya M.K."/>
            <person name="Sandhu D."/>
            <person name="Valliyodan B."/>
            <person name="Lindquist E."/>
            <person name="Peto M."/>
            <person name="Grant D."/>
            <person name="Shu S."/>
            <person name="Goodstein D."/>
            <person name="Barry K."/>
            <person name="Futrell-Griggs M."/>
            <person name="Abernathy B."/>
            <person name="Du J."/>
            <person name="Tian Z."/>
            <person name="Zhu L."/>
            <person name="Gill N."/>
            <person name="Joshi T."/>
            <person name="Libault M."/>
            <person name="Sethuraman A."/>
            <person name="Zhang X.-C."/>
            <person name="Shinozaki K."/>
            <person name="Nguyen H.T."/>
            <person name="Wing R.A."/>
            <person name="Cregan P."/>
            <person name="Specht J."/>
            <person name="Grimwood J."/>
            <person name="Rokhsar D."/>
            <person name="Stacey G."/>
            <person name="Shoemaker R.C."/>
            <person name="Jackson S.A."/>
        </authorList>
    </citation>
    <scope>NUCLEOTIDE SEQUENCE</scope>
    <source>
        <strain evidence="4">cv. Williams 82</strain>
        <tissue evidence="3">Callus</tissue>
    </source>
</reference>
<dbReference type="PANTHER" id="PTHR13620:SF59">
    <property type="entry name" value="POLYNUCLEOTIDYL TRANSFERASE, RIBONUCLEASE H-LIKE SUPERFAMILY PROTEIN"/>
    <property type="match status" value="1"/>
</dbReference>
<keyword evidence="2" id="KW-0378">Hydrolase</keyword>
<reference evidence="3" key="3">
    <citation type="submission" date="2018-07" db="EMBL/GenBank/DDBJ databases">
        <title>WGS assembly of Glycine max.</title>
        <authorList>
            <person name="Schmutz J."/>
            <person name="Cannon S."/>
            <person name="Schlueter J."/>
            <person name="Ma J."/>
            <person name="Mitros T."/>
            <person name="Nelson W."/>
            <person name="Hyten D."/>
            <person name="Song Q."/>
            <person name="Thelen J."/>
            <person name="Cheng J."/>
            <person name="Xu D."/>
            <person name="Hellsten U."/>
            <person name="May G."/>
            <person name="Yu Y."/>
            <person name="Sakurai T."/>
            <person name="Umezawa T."/>
            <person name="Bhattacharyya M."/>
            <person name="Sandhu D."/>
            <person name="Valliyodan B."/>
            <person name="Lindquist E."/>
            <person name="Peto M."/>
            <person name="Grant D."/>
            <person name="Shu S."/>
            <person name="Goodstein D."/>
            <person name="Barry K."/>
            <person name="Futrell-Griggs M."/>
            <person name="Abernathy B."/>
            <person name="Du J."/>
            <person name="Tian Z."/>
            <person name="Zhu L."/>
            <person name="Gill N."/>
            <person name="Joshi T."/>
            <person name="Libault M."/>
            <person name="Sethuraman A."/>
            <person name="Zhang X."/>
            <person name="Shinozaki K."/>
            <person name="Nguyen H."/>
            <person name="Wing R."/>
            <person name="Cregan P."/>
            <person name="Specht J."/>
            <person name="Grimwood J."/>
            <person name="Rokhsar D."/>
            <person name="Stacey G."/>
            <person name="Shoemaker R."/>
            <person name="Jackson S."/>
        </authorList>
    </citation>
    <scope>NUCLEOTIDE SEQUENCE</scope>
    <source>
        <tissue evidence="3">Callus</tissue>
    </source>
</reference>
<name>A0A0R0H3M4_SOYBN</name>
<evidence type="ECO:0000313" key="4">
    <source>
        <dbReference type="EnsemblPlants" id="KRH25392"/>
    </source>
</evidence>
<dbReference type="RefSeq" id="XP_006593046.1">
    <property type="nucleotide sequence ID" value="XM_006592983.1"/>
</dbReference>
<keyword evidence="1" id="KW-0540">Nuclease</keyword>
<dbReference type="SUPFAM" id="SSF53098">
    <property type="entry name" value="Ribonuclease H-like"/>
    <property type="match status" value="1"/>
</dbReference>
<dbReference type="InterPro" id="IPR051132">
    <property type="entry name" value="3-5_Exonuclease_domain"/>
</dbReference>
<dbReference type="Proteomes" id="UP000008827">
    <property type="component" value="Chromosome 12"/>
</dbReference>
<dbReference type="Gene3D" id="3.30.420.10">
    <property type="entry name" value="Ribonuclease H-like superfamily/Ribonuclease H"/>
    <property type="match status" value="1"/>
</dbReference>
<dbReference type="GeneID" id="102662440"/>
<dbReference type="EMBL" id="CM000845">
    <property type="protein sequence ID" value="KRH25392.1"/>
    <property type="molecule type" value="Genomic_DNA"/>
</dbReference>
<evidence type="ECO:0000256" key="2">
    <source>
        <dbReference type="ARBA" id="ARBA00022801"/>
    </source>
</evidence>
<dbReference type="InterPro" id="IPR036397">
    <property type="entry name" value="RNaseH_sf"/>
</dbReference>
<evidence type="ECO:0000313" key="5">
    <source>
        <dbReference type="Proteomes" id="UP000008827"/>
    </source>
</evidence>
<dbReference type="GO" id="GO:0008408">
    <property type="term" value="F:3'-5' exonuclease activity"/>
    <property type="evidence" value="ECO:0007669"/>
    <property type="project" value="UniProtKB-ARBA"/>
</dbReference>
<evidence type="ECO:0000313" key="3">
    <source>
        <dbReference type="EMBL" id="KRH25392.1"/>
    </source>
</evidence>
<reference evidence="4" key="2">
    <citation type="submission" date="2018-02" db="UniProtKB">
        <authorList>
            <consortium name="EnsemblPlants"/>
        </authorList>
    </citation>
    <scope>IDENTIFICATION</scope>
    <source>
        <strain evidence="4">Williams 82</strain>
    </source>
</reference>
<dbReference type="Gramene" id="KRH25392">
    <property type="protein sequence ID" value="KRH25392"/>
    <property type="gene ID" value="GLYMA_12G099600"/>
</dbReference>
<keyword evidence="5" id="KW-1185">Reference proteome</keyword>
<evidence type="ECO:0000256" key="1">
    <source>
        <dbReference type="ARBA" id="ARBA00022722"/>
    </source>
</evidence>
<dbReference type="AlphaFoldDB" id="A0A0R0H3M4"/>
<accession>A0A0R0H3M4</accession>
<organism evidence="3">
    <name type="scientific">Glycine max</name>
    <name type="common">Soybean</name>
    <name type="synonym">Glycine hispida</name>
    <dbReference type="NCBI Taxonomy" id="3847"/>
    <lineage>
        <taxon>Eukaryota</taxon>
        <taxon>Viridiplantae</taxon>
        <taxon>Streptophyta</taxon>
        <taxon>Embryophyta</taxon>
        <taxon>Tracheophyta</taxon>
        <taxon>Spermatophyta</taxon>
        <taxon>Magnoliopsida</taxon>
        <taxon>eudicotyledons</taxon>
        <taxon>Gunneridae</taxon>
        <taxon>Pentapetalae</taxon>
        <taxon>rosids</taxon>
        <taxon>fabids</taxon>
        <taxon>Fabales</taxon>
        <taxon>Fabaceae</taxon>
        <taxon>Papilionoideae</taxon>
        <taxon>50 kb inversion clade</taxon>
        <taxon>NPAAA clade</taxon>
        <taxon>indigoferoid/millettioid clade</taxon>
        <taxon>Phaseoleae</taxon>
        <taxon>Glycine</taxon>
        <taxon>Glycine subgen. Soja</taxon>
    </lineage>
</organism>
<dbReference type="KEGG" id="gmx:102662440"/>